<comment type="caution">
    <text evidence="1">The sequence shown here is derived from an EMBL/GenBank/DDBJ whole genome shotgun (WGS) entry which is preliminary data.</text>
</comment>
<gene>
    <name evidence="1" type="ORF">CI238_02124</name>
</gene>
<protein>
    <submittedName>
        <fullName evidence="1">Uncharacterized protein</fullName>
    </submittedName>
</protein>
<proteinExistence type="predicted"/>
<sequence>LYKQTSSSPRTRLFLQTQTLTHSHNHTNIPSYNHSTNTIVKMHFTSVIVTAALFLASGCHAWAQAANGVWVANNQYHNIRGSTVHEACTTMNTQNVHLGGTKCSYWTNGVGQIFDGKCSYQGNSVLCIK</sequence>
<organism evidence="1 2">
    <name type="scientific">Colletotrichum incanum</name>
    <name type="common">Soybean anthracnose fungus</name>
    <dbReference type="NCBI Taxonomy" id="1573173"/>
    <lineage>
        <taxon>Eukaryota</taxon>
        <taxon>Fungi</taxon>
        <taxon>Dikarya</taxon>
        <taxon>Ascomycota</taxon>
        <taxon>Pezizomycotina</taxon>
        <taxon>Sordariomycetes</taxon>
        <taxon>Hypocreomycetidae</taxon>
        <taxon>Glomerellales</taxon>
        <taxon>Glomerellaceae</taxon>
        <taxon>Colletotrichum</taxon>
        <taxon>Colletotrichum spaethianum species complex</taxon>
    </lineage>
</organism>
<accession>A0A167A6G6</accession>
<evidence type="ECO:0000313" key="2">
    <source>
        <dbReference type="Proteomes" id="UP000076584"/>
    </source>
</evidence>
<dbReference type="Proteomes" id="UP000076584">
    <property type="component" value="Unassembled WGS sequence"/>
</dbReference>
<name>A0A167A6G6_COLIC</name>
<feature type="non-terminal residue" evidence="1">
    <location>
        <position position="1"/>
    </location>
</feature>
<reference evidence="1 2" key="1">
    <citation type="submission" date="2015-06" db="EMBL/GenBank/DDBJ databases">
        <title>Survival trade-offs in plant roots during colonization by closely related pathogenic and mutualistic fungi.</title>
        <authorList>
            <person name="Hacquard S."/>
            <person name="Kracher B."/>
            <person name="Hiruma K."/>
            <person name="Weinman A."/>
            <person name="Muench P."/>
            <person name="Garrido Oter R."/>
            <person name="Ver Loren van Themaat E."/>
            <person name="Dallerey J.-F."/>
            <person name="Damm U."/>
            <person name="Henrissat B."/>
            <person name="Lespinet O."/>
            <person name="Thon M."/>
            <person name="Kemen E."/>
            <person name="McHardy A.C."/>
            <person name="Schulze-Lefert P."/>
            <person name="O'Connell R.J."/>
        </authorList>
    </citation>
    <scope>NUCLEOTIDE SEQUENCE [LARGE SCALE GENOMIC DNA]</scope>
    <source>
        <strain evidence="1 2">MAFF 238704</strain>
    </source>
</reference>
<evidence type="ECO:0000313" key="1">
    <source>
        <dbReference type="EMBL" id="KZL79772.1"/>
    </source>
</evidence>
<keyword evidence="2" id="KW-1185">Reference proteome</keyword>
<dbReference type="AlphaFoldDB" id="A0A167A6G6"/>
<dbReference type="EMBL" id="LFIW01002023">
    <property type="protein sequence ID" value="KZL79772.1"/>
    <property type="molecule type" value="Genomic_DNA"/>
</dbReference>